<gene>
    <name evidence="4" type="ORF">ZOSMA_470G00010</name>
</gene>
<feature type="coiled-coil region" evidence="1">
    <location>
        <begin position="397"/>
        <end position="431"/>
    </location>
</feature>
<dbReference type="GO" id="GO:0008017">
    <property type="term" value="F:microtubule binding"/>
    <property type="evidence" value="ECO:0000318"/>
    <property type="project" value="GO_Central"/>
</dbReference>
<dbReference type="GO" id="GO:0000226">
    <property type="term" value="P:microtubule cytoskeleton organization"/>
    <property type="evidence" value="ECO:0000318"/>
    <property type="project" value="GO_Central"/>
</dbReference>
<feature type="region of interest" description="Disordered" evidence="2">
    <location>
        <begin position="438"/>
        <end position="459"/>
    </location>
</feature>
<dbReference type="AlphaFoldDB" id="A0A0K9NZU1"/>
<feature type="region of interest" description="Disordered" evidence="2">
    <location>
        <begin position="303"/>
        <end position="339"/>
    </location>
</feature>
<sequence length="713" mass="79458">MASERDREKEAELESTMYTNCLLLGLDPSVLGVSGTTITARVGHFRHSNPRMGEQLLYFLLSALRGPVQSAKDFDKVWPIFDPAQSRDFRKIVQGIISDLESQGALPRSNSRVSSLATCCGPRFVELLWQLSVHALREVHQRSFSANVASNPLPPELTEMSYLHAASLLPVFKARIGLERRKFLKNANTAVHRQSLHSNLAHEMTAEFRILCAEEAYLQQELEKLQDDRSKAKLEAELWDDHANGSSCQTSHMVSKATRLWESLLARKGQHEVLASGPIEDLIAHREHRYRISGPSLLAAMESSSRVSQIEDSPGDSNPSGDVRGQLDLTRTDDRSEKVPPTVDVAEVLRCWTHALQRIHKQALQLAKANDGEGSELLRSASDSNGSGHAESMKSTLAEHRQHLVSIEGLINQLKEAVPAMQKSITDLTDEVNTITSSIPANGYNNRSISPGEAQSSGRTFEHGANEITDLTSKLSSIQLEKVSTNPAMKLPHLFSITPNMSGRIMHTQKKTPVDSHINYPANLSEKKLINQPLSSDHVVDNALQGDDHYIKNIRRSVREAALATHSINEVLTKVSPEKKIYEGTQHFFMPLSSSELSQKKDIDTVPNERKERSIFSTPDVNPDIAFSKKIVSDEMPSLLHDFEEFGHCNEMNEHLLSNKKNEVQGRKINFTFDEAIKQSLSPTLLTDSSYFTDTYEDLLAPISETDAALMEQ</sequence>
<dbReference type="GO" id="GO:0051225">
    <property type="term" value="P:spindle assembly"/>
    <property type="evidence" value="ECO:0007669"/>
    <property type="project" value="InterPro"/>
</dbReference>
<evidence type="ECO:0000259" key="3">
    <source>
        <dbReference type="Pfam" id="PF14661"/>
    </source>
</evidence>
<dbReference type="EMBL" id="LFYR01001371">
    <property type="protein sequence ID" value="KMZ62331.1"/>
    <property type="molecule type" value="Genomic_DNA"/>
</dbReference>
<dbReference type="STRING" id="29655.A0A0K9NZU1"/>
<evidence type="ECO:0000256" key="1">
    <source>
        <dbReference type="SAM" id="Coils"/>
    </source>
</evidence>
<dbReference type="PANTHER" id="PTHR16151">
    <property type="entry name" value="HAUS AUGMIN-LIKE COMPLEX SUBUNIT 6"/>
    <property type="match status" value="1"/>
</dbReference>
<evidence type="ECO:0000313" key="5">
    <source>
        <dbReference type="Proteomes" id="UP000036987"/>
    </source>
</evidence>
<dbReference type="OrthoDB" id="5575722at2759"/>
<dbReference type="OMA" id="ARGHPTI"/>
<reference evidence="5" key="1">
    <citation type="journal article" date="2016" name="Nature">
        <title>The genome of the seagrass Zostera marina reveals angiosperm adaptation to the sea.</title>
        <authorList>
            <person name="Olsen J.L."/>
            <person name="Rouze P."/>
            <person name="Verhelst B."/>
            <person name="Lin Y.-C."/>
            <person name="Bayer T."/>
            <person name="Collen J."/>
            <person name="Dattolo E."/>
            <person name="De Paoli E."/>
            <person name="Dittami S."/>
            <person name="Maumus F."/>
            <person name="Michel G."/>
            <person name="Kersting A."/>
            <person name="Lauritano C."/>
            <person name="Lohaus R."/>
            <person name="Toepel M."/>
            <person name="Tonon T."/>
            <person name="Vanneste K."/>
            <person name="Amirebrahimi M."/>
            <person name="Brakel J."/>
            <person name="Bostroem C."/>
            <person name="Chovatia M."/>
            <person name="Grimwood J."/>
            <person name="Jenkins J.W."/>
            <person name="Jueterbock A."/>
            <person name="Mraz A."/>
            <person name="Stam W.T."/>
            <person name="Tice H."/>
            <person name="Bornberg-Bauer E."/>
            <person name="Green P.J."/>
            <person name="Pearson G.A."/>
            <person name="Procaccini G."/>
            <person name="Duarte C.M."/>
            <person name="Schmutz J."/>
            <person name="Reusch T.B.H."/>
            <person name="Van de Peer Y."/>
        </authorList>
    </citation>
    <scope>NUCLEOTIDE SEQUENCE [LARGE SCALE GENOMIC DNA]</scope>
    <source>
        <strain evidence="5">cv. Finnish</strain>
    </source>
</reference>
<dbReference type="Pfam" id="PF14661">
    <property type="entry name" value="HAUS6_N"/>
    <property type="match status" value="1"/>
</dbReference>
<dbReference type="GO" id="GO:1990498">
    <property type="term" value="C:mitotic spindle microtubule"/>
    <property type="evidence" value="ECO:0000318"/>
    <property type="project" value="GO_Central"/>
</dbReference>
<name>A0A0K9NZU1_ZOSMR</name>
<keyword evidence="5" id="KW-1185">Reference proteome</keyword>
<dbReference type="InterPro" id="IPR028163">
    <property type="entry name" value="HAUS_6_N"/>
</dbReference>
<feature type="domain" description="HAUS augmin-like complex subunit 6 N-terminal" evidence="3">
    <location>
        <begin position="17"/>
        <end position="262"/>
    </location>
</feature>
<dbReference type="PANTHER" id="PTHR16151:SF2">
    <property type="entry name" value="HAUS AUGMIN-LIKE COMPLEX SUBUNIT 6"/>
    <property type="match status" value="1"/>
</dbReference>
<evidence type="ECO:0000256" key="2">
    <source>
        <dbReference type="SAM" id="MobiDB-lite"/>
    </source>
</evidence>
<feature type="region of interest" description="Disordered" evidence="2">
    <location>
        <begin position="375"/>
        <end position="395"/>
    </location>
</feature>
<comment type="caution">
    <text evidence="4">The sequence shown here is derived from an EMBL/GenBank/DDBJ whole genome shotgun (WGS) entry which is preliminary data.</text>
</comment>
<proteinExistence type="predicted"/>
<dbReference type="InterPro" id="IPR026797">
    <property type="entry name" value="HAUS_6"/>
</dbReference>
<evidence type="ECO:0000313" key="4">
    <source>
        <dbReference type="EMBL" id="KMZ62331.1"/>
    </source>
</evidence>
<keyword evidence="1" id="KW-0175">Coiled coil</keyword>
<dbReference type="GO" id="GO:0070652">
    <property type="term" value="C:HAUS complex"/>
    <property type="evidence" value="ECO:0007669"/>
    <property type="project" value="InterPro"/>
</dbReference>
<protein>
    <recommendedName>
        <fullName evidence="3">HAUS augmin-like complex subunit 6 N-terminal domain-containing protein</fullName>
    </recommendedName>
</protein>
<organism evidence="4 5">
    <name type="scientific">Zostera marina</name>
    <name type="common">Eelgrass</name>
    <dbReference type="NCBI Taxonomy" id="29655"/>
    <lineage>
        <taxon>Eukaryota</taxon>
        <taxon>Viridiplantae</taxon>
        <taxon>Streptophyta</taxon>
        <taxon>Embryophyta</taxon>
        <taxon>Tracheophyta</taxon>
        <taxon>Spermatophyta</taxon>
        <taxon>Magnoliopsida</taxon>
        <taxon>Liliopsida</taxon>
        <taxon>Zosteraceae</taxon>
        <taxon>Zostera</taxon>
    </lineage>
</organism>
<accession>A0A0K9NZU1</accession>
<dbReference type="Proteomes" id="UP000036987">
    <property type="component" value="Unassembled WGS sequence"/>
</dbReference>
<feature type="compositionally biased region" description="Polar residues" evidence="2">
    <location>
        <begin position="303"/>
        <end position="320"/>
    </location>
</feature>